<gene>
    <name evidence="3" type="ORF">FAK_40540</name>
</gene>
<feature type="chain" id="PRO_5043964472" evidence="2">
    <location>
        <begin position="28"/>
        <end position="380"/>
    </location>
</feature>
<name>A0AAU9EIV6_9BACT</name>
<dbReference type="PANTHER" id="PTHR33376:SF15">
    <property type="entry name" value="BLL6794 PROTEIN"/>
    <property type="match status" value="1"/>
</dbReference>
<sequence length="380" mass="42312">MAKKSVLFALMILLLVNLIVMGQPVMAAEKMPYVDVPITYTGSPIPCRYGIYLSPGHHMYSEGWHTFTTLVDQRTKGKIKVKEFVGGVLFKANAGFKAVRGNICDVSPAYPNYSPTGFSLVMGAGLPFMWENAYVAARALEELYPKYFKKDYEALGCKLLLMSSTSNYHLFTNKPVTKLEQLKGMKVRSGGGMLNKLLEGYGMVPVVVPSPEIYTAMQRGMVDACIFSWASAQSYKLYEVCKYVTEIGPGLAAFAPTSGIVNPGWLKKLPPDLKKLVYGAARETGINISASYEDHTPGARKAFEEHGVKIIKLPPDEVKRWKAAAQPVVDQWVKDMEGKGLPAKQLIKEMEALNDKYKNFTKQQMLDLQRTNPVPMDKLW</sequence>
<evidence type="ECO:0000313" key="3">
    <source>
        <dbReference type="EMBL" id="BEQ16988.1"/>
    </source>
</evidence>
<protein>
    <submittedName>
        <fullName evidence="3">ABC transporter substrate-binding protein</fullName>
    </submittedName>
</protein>
<dbReference type="AlphaFoldDB" id="A0AAU9EIV6"/>
<keyword evidence="4" id="KW-1185">Reference proteome</keyword>
<keyword evidence="1 2" id="KW-0732">Signal</keyword>
<accession>A0AAU9EIV6</accession>
<evidence type="ECO:0000256" key="2">
    <source>
        <dbReference type="SAM" id="SignalP"/>
    </source>
</evidence>
<reference evidence="4" key="1">
    <citation type="journal article" date="2023" name="Arch. Microbiol.">
        <title>Desulfoferula mesophilus gen. nov. sp. nov., a mesophilic sulfate-reducing bacterium isolated from a brackish lake sediment.</title>
        <authorList>
            <person name="Watanabe T."/>
            <person name="Yabe T."/>
            <person name="Tsuji J.M."/>
            <person name="Fukui M."/>
        </authorList>
    </citation>
    <scope>NUCLEOTIDE SEQUENCE [LARGE SCALE GENOMIC DNA]</scope>
    <source>
        <strain evidence="4">12FAK</strain>
    </source>
</reference>
<organism evidence="3 4">
    <name type="scientific">Desulfoferula mesophila</name>
    <dbReference type="NCBI Taxonomy" id="3058419"/>
    <lineage>
        <taxon>Bacteria</taxon>
        <taxon>Pseudomonadati</taxon>
        <taxon>Thermodesulfobacteriota</taxon>
        <taxon>Desulfarculia</taxon>
        <taxon>Desulfarculales</taxon>
        <taxon>Desulfarculaceae</taxon>
        <taxon>Desulfoferula</taxon>
    </lineage>
</organism>
<dbReference type="GO" id="GO:0055085">
    <property type="term" value="P:transmembrane transport"/>
    <property type="evidence" value="ECO:0007669"/>
    <property type="project" value="InterPro"/>
</dbReference>
<dbReference type="SUPFAM" id="SSF53850">
    <property type="entry name" value="Periplasmic binding protein-like II"/>
    <property type="match status" value="1"/>
</dbReference>
<feature type="signal peptide" evidence="2">
    <location>
        <begin position="1"/>
        <end position="27"/>
    </location>
</feature>
<dbReference type="InterPro" id="IPR018389">
    <property type="entry name" value="DctP_fam"/>
</dbReference>
<dbReference type="InterPro" id="IPR038404">
    <property type="entry name" value="TRAP_DctP_sf"/>
</dbReference>
<dbReference type="EMBL" id="AP028679">
    <property type="protein sequence ID" value="BEQ16988.1"/>
    <property type="molecule type" value="Genomic_DNA"/>
</dbReference>
<proteinExistence type="predicted"/>
<dbReference type="Pfam" id="PF03480">
    <property type="entry name" value="DctP"/>
    <property type="match status" value="1"/>
</dbReference>
<dbReference type="Proteomes" id="UP001366166">
    <property type="component" value="Chromosome"/>
</dbReference>
<dbReference type="RefSeq" id="WP_338603603.1">
    <property type="nucleotide sequence ID" value="NZ_AP028679.1"/>
</dbReference>
<evidence type="ECO:0000256" key="1">
    <source>
        <dbReference type="ARBA" id="ARBA00022729"/>
    </source>
</evidence>
<dbReference type="NCBIfam" id="NF037995">
    <property type="entry name" value="TRAP_S1"/>
    <property type="match status" value="1"/>
</dbReference>
<evidence type="ECO:0000313" key="4">
    <source>
        <dbReference type="Proteomes" id="UP001366166"/>
    </source>
</evidence>
<dbReference type="PANTHER" id="PTHR33376">
    <property type="match status" value="1"/>
</dbReference>
<dbReference type="KEGG" id="dmp:FAK_40540"/>
<dbReference type="Gene3D" id="3.40.190.170">
    <property type="entry name" value="Bacterial extracellular solute-binding protein, family 7"/>
    <property type="match status" value="1"/>
</dbReference>